<dbReference type="GO" id="GO:0009073">
    <property type="term" value="P:aromatic amino acid family biosynthetic process"/>
    <property type="evidence" value="ECO:0007669"/>
    <property type="project" value="UniProtKB-KW"/>
</dbReference>
<feature type="binding site" evidence="7">
    <location>
        <position position="339"/>
    </location>
    <ligand>
        <name>phosphoenolpyruvate</name>
        <dbReference type="ChEBI" id="CHEBI:58702"/>
    </ligand>
</feature>
<dbReference type="GO" id="GO:0003866">
    <property type="term" value="F:3-phosphoshikimate 1-carboxyvinyltransferase activity"/>
    <property type="evidence" value="ECO:0007669"/>
    <property type="project" value="UniProtKB-UniRule"/>
</dbReference>
<comment type="caution">
    <text evidence="9">The sequence shown here is derived from an EMBL/GenBank/DDBJ whole genome shotgun (WGS) entry which is preliminary data.</text>
</comment>
<feature type="binding site" evidence="7">
    <location>
        <position position="335"/>
    </location>
    <ligand>
        <name>3-phosphoshikimate</name>
        <dbReference type="ChEBI" id="CHEBI:145989"/>
    </ligand>
</feature>
<comment type="similarity">
    <text evidence="2 7">Belongs to the EPSP synthase family.</text>
</comment>
<dbReference type="HAMAP" id="MF_00210">
    <property type="entry name" value="EPSP_synth"/>
    <property type="match status" value="1"/>
</dbReference>
<evidence type="ECO:0000256" key="1">
    <source>
        <dbReference type="ARBA" id="ARBA00004811"/>
    </source>
</evidence>
<dbReference type="EMBL" id="JASCXX010000002">
    <property type="protein sequence ID" value="MDI6447804.1"/>
    <property type="molecule type" value="Genomic_DNA"/>
</dbReference>
<comment type="function">
    <text evidence="7">Catalyzes the transfer of the enolpyruvyl moiety of phosphoenolpyruvate (PEP) to the 5-hydroxyl of shikimate-3-phosphate (S3P) to produce enolpyruvyl shikimate-3-phosphate and inorganic phosphate.</text>
</comment>
<dbReference type="GO" id="GO:0009423">
    <property type="term" value="P:chorismate biosynthetic process"/>
    <property type="evidence" value="ECO:0007669"/>
    <property type="project" value="UniProtKB-UniRule"/>
</dbReference>
<dbReference type="NCBIfam" id="TIGR01356">
    <property type="entry name" value="aroA"/>
    <property type="match status" value="1"/>
</dbReference>
<feature type="binding site" evidence="7">
    <location>
        <position position="166"/>
    </location>
    <ligand>
        <name>3-phosphoshikimate</name>
        <dbReference type="ChEBI" id="CHEBI:145989"/>
    </ligand>
</feature>
<feature type="binding site" evidence="7">
    <location>
        <position position="20"/>
    </location>
    <ligand>
        <name>phosphoenolpyruvate</name>
        <dbReference type="ChEBI" id="CHEBI:58702"/>
    </ligand>
</feature>
<proteinExistence type="inferred from homology"/>
<dbReference type="EC" id="2.5.1.19" evidence="7"/>
<evidence type="ECO:0000313" key="9">
    <source>
        <dbReference type="EMBL" id="MDI6447804.1"/>
    </source>
</evidence>
<keyword evidence="5 7" id="KW-0057">Aromatic amino acid biosynthesis</keyword>
<dbReference type="SUPFAM" id="SSF55205">
    <property type="entry name" value="EPT/RTPC-like"/>
    <property type="match status" value="1"/>
</dbReference>
<keyword evidence="7" id="KW-0963">Cytoplasm</keyword>
<dbReference type="GO" id="GO:0005737">
    <property type="term" value="C:cytoplasm"/>
    <property type="evidence" value="ECO:0007669"/>
    <property type="project" value="UniProtKB-SubCell"/>
</dbReference>
<feature type="binding site" evidence="7">
    <location>
        <position position="167"/>
    </location>
    <ligand>
        <name>3-phosphoshikimate</name>
        <dbReference type="ChEBI" id="CHEBI:145989"/>
    </ligand>
</feature>
<dbReference type="AlphaFoldDB" id="A0AAW6TWE8"/>
<feature type="binding site" evidence="7">
    <location>
        <position position="168"/>
    </location>
    <ligand>
        <name>3-phosphoshikimate</name>
        <dbReference type="ChEBI" id="CHEBI:145989"/>
    </ligand>
</feature>
<dbReference type="InterPro" id="IPR001986">
    <property type="entry name" value="Enolpyruvate_Tfrase_dom"/>
</dbReference>
<dbReference type="InterPro" id="IPR036968">
    <property type="entry name" value="Enolpyruvate_Tfrase_sf"/>
</dbReference>
<protein>
    <recommendedName>
        <fullName evidence="7">3-phosphoshikimate 1-carboxyvinyltransferase</fullName>
        <ecNumber evidence="7">2.5.1.19</ecNumber>
    </recommendedName>
    <alternativeName>
        <fullName evidence="7">5-enolpyruvylshikimate-3-phosphate synthase</fullName>
        <shortName evidence="7">EPSP synthase</shortName>
        <shortName evidence="7">EPSPS</shortName>
    </alternativeName>
</protein>
<comment type="subcellular location">
    <subcellularLocation>
        <location evidence="7">Cytoplasm</location>
    </subcellularLocation>
</comment>
<feature type="binding site" evidence="7">
    <location>
        <position position="122"/>
    </location>
    <ligand>
        <name>phosphoenolpyruvate</name>
        <dbReference type="ChEBI" id="CHEBI:58702"/>
    </ligand>
</feature>
<keyword evidence="3 7" id="KW-0028">Amino-acid biosynthesis</keyword>
<evidence type="ECO:0000313" key="10">
    <source>
        <dbReference type="Proteomes" id="UP001431776"/>
    </source>
</evidence>
<dbReference type="InterPro" id="IPR006264">
    <property type="entry name" value="EPSP_synthase"/>
</dbReference>
<dbReference type="Gene3D" id="3.65.10.10">
    <property type="entry name" value="Enolpyruvate transferase domain"/>
    <property type="match status" value="2"/>
</dbReference>
<dbReference type="RefSeq" id="WP_349243216.1">
    <property type="nucleotide sequence ID" value="NZ_JASCXX010000002.1"/>
</dbReference>
<evidence type="ECO:0000256" key="7">
    <source>
        <dbReference type="HAMAP-Rule" id="MF_00210"/>
    </source>
</evidence>
<reference evidence="9" key="1">
    <citation type="submission" date="2023-05" db="EMBL/GenBank/DDBJ databases">
        <title>Anaerotaeda fermentans gen. nov., sp. nov., a novel anaerobic planctomycete of the new family within the order Sedimentisphaerales isolated from Taman Peninsula, Russia.</title>
        <authorList>
            <person name="Khomyakova M.A."/>
            <person name="Merkel A.Y."/>
            <person name="Slobodkin A.I."/>
        </authorList>
    </citation>
    <scope>NUCLEOTIDE SEQUENCE</scope>
    <source>
        <strain evidence="9">M17dextr</strain>
    </source>
</reference>
<comment type="catalytic activity">
    <reaction evidence="6">
        <text>3-phosphoshikimate + phosphoenolpyruvate = 5-O-(1-carboxyvinyl)-3-phosphoshikimate + phosphate</text>
        <dbReference type="Rhea" id="RHEA:21256"/>
        <dbReference type="ChEBI" id="CHEBI:43474"/>
        <dbReference type="ChEBI" id="CHEBI:57701"/>
        <dbReference type="ChEBI" id="CHEBI:58702"/>
        <dbReference type="ChEBI" id="CHEBI:145989"/>
        <dbReference type="EC" id="2.5.1.19"/>
    </reaction>
    <physiologicalReaction direction="left-to-right" evidence="6">
        <dbReference type="Rhea" id="RHEA:21257"/>
    </physiologicalReaction>
</comment>
<evidence type="ECO:0000256" key="3">
    <source>
        <dbReference type="ARBA" id="ARBA00022605"/>
    </source>
</evidence>
<organism evidence="9 10">
    <name type="scientific">Anaerobaca lacustris</name>
    <dbReference type="NCBI Taxonomy" id="3044600"/>
    <lineage>
        <taxon>Bacteria</taxon>
        <taxon>Pseudomonadati</taxon>
        <taxon>Planctomycetota</taxon>
        <taxon>Phycisphaerae</taxon>
        <taxon>Sedimentisphaerales</taxon>
        <taxon>Anaerobacaceae</taxon>
        <taxon>Anaerobaca</taxon>
    </lineage>
</organism>
<name>A0AAW6TWE8_9BACT</name>
<dbReference type="CDD" id="cd01556">
    <property type="entry name" value="EPSP_synthase"/>
    <property type="match status" value="1"/>
</dbReference>
<evidence type="ECO:0000256" key="4">
    <source>
        <dbReference type="ARBA" id="ARBA00022679"/>
    </source>
</evidence>
<keyword evidence="4 7" id="KW-0808">Transferase</keyword>
<keyword evidence="10" id="KW-1185">Reference proteome</keyword>
<feature type="domain" description="Enolpyruvate transferase" evidence="8">
    <location>
        <begin position="6"/>
        <end position="413"/>
    </location>
</feature>
<dbReference type="InterPro" id="IPR013792">
    <property type="entry name" value="RNA3'P_cycl/enolpyr_Trfase_a/b"/>
</dbReference>
<feature type="active site" description="Proton acceptor" evidence="7">
    <location>
        <position position="308"/>
    </location>
</feature>
<accession>A0AAW6TWE8</accession>
<feature type="binding site" evidence="7">
    <location>
        <position position="92"/>
    </location>
    <ligand>
        <name>phosphoenolpyruvate</name>
        <dbReference type="ChEBI" id="CHEBI:58702"/>
    </ligand>
</feature>
<evidence type="ECO:0000256" key="2">
    <source>
        <dbReference type="ARBA" id="ARBA00009948"/>
    </source>
</evidence>
<dbReference type="GO" id="GO:0008652">
    <property type="term" value="P:amino acid biosynthetic process"/>
    <property type="evidence" value="ECO:0007669"/>
    <property type="project" value="UniProtKB-KW"/>
</dbReference>
<feature type="binding site" evidence="7">
    <location>
        <position position="25"/>
    </location>
    <ligand>
        <name>3-phosphoshikimate</name>
        <dbReference type="ChEBI" id="CHEBI:145989"/>
    </ligand>
</feature>
<dbReference type="PANTHER" id="PTHR21090">
    <property type="entry name" value="AROM/DEHYDROQUINATE SYNTHASE"/>
    <property type="match status" value="1"/>
</dbReference>
<evidence type="ECO:0000256" key="5">
    <source>
        <dbReference type="ARBA" id="ARBA00023141"/>
    </source>
</evidence>
<feature type="binding site" evidence="7">
    <location>
        <position position="331"/>
    </location>
    <ligand>
        <name>3-phosphoshikimate</name>
        <dbReference type="ChEBI" id="CHEBI:145989"/>
    </ligand>
</feature>
<comment type="subunit">
    <text evidence="7">Monomer.</text>
</comment>
<comment type="caution">
    <text evidence="7">Lacks conserved residue(s) required for the propagation of feature annotation.</text>
</comment>
<dbReference type="PANTHER" id="PTHR21090:SF5">
    <property type="entry name" value="PENTAFUNCTIONAL AROM POLYPEPTIDE"/>
    <property type="match status" value="1"/>
</dbReference>
<sequence>MQLVSRRSRLRGSVLIPASKSHTIRAVAVAALADGRSLIHNPLLSGDSEAAVRCYRALGAEIDTSDSSLWKVSGVGGRIVPPAETIDVLNSGTTLRIAMGSAALAERGQRTTFTGDAQIQTRPVGPLLEALQDLGAECVSLKGNGKAPVRVGGQLKGGHTSIEAKTSQYVTSLLMCAPLAAGDTEIDVTLLNEPGYVQMTLDWLDKQGIAYENDRMRRFRVQGGQRYKPYDMPVPADFSSATFFLCAGALFADEITLDGLDFADSQPDKGVVDYLRAMGADISIDANAITVRAASLKGVEIDMNATPDALPAMAVVGAYAEGTTRLVNVPQARMKETDRIACMARELAKMGARVEELPDGLVVHHSKLKAAHLDGWSDHRIVMALSIGAMGLDAPCTIDTAEAVAVTFPDFVDLMQSVGADMTLLD</sequence>
<dbReference type="PIRSF" id="PIRSF000505">
    <property type="entry name" value="EPSPS"/>
    <property type="match status" value="1"/>
</dbReference>
<feature type="binding site" evidence="7">
    <location>
        <position position="308"/>
    </location>
    <ligand>
        <name>3-phosphoshikimate</name>
        <dbReference type="ChEBI" id="CHEBI:145989"/>
    </ligand>
</feature>
<gene>
    <name evidence="7 9" type="primary">aroA</name>
    <name evidence="9" type="ORF">QJ522_02015</name>
</gene>
<comment type="pathway">
    <text evidence="1 7">Metabolic intermediate biosynthesis; chorismate biosynthesis; chorismate from D-erythrose 4-phosphate and phosphoenolpyruvate: step 6/7.</text>
</comment>
<evidence type="ECO:0000256" key="6">
    <source>
        <dbReference type="ARBA" id="ARBA00044633"/>
    </source>
</evidence>
<dbReference type="Proteomes" id="UP001431776">
    <property type="component" value="Unassembled WGS sequence"/>
</dbReference>
<feature type="binding site" evidence="7">
    <location>
        <position position="21"/>
    </location>
    <ligand>
        <name>3-phosphoshikimate</name>
        <dbReference type="ChEBI" id="CHEBI:145989"/>
    </ligand>
</feature>
<feature type="binding site" evidence="7">
    <location>
        <position position="380"/>
    </location>
    <ligand>
        <name>phosphoenolpyruvate</name>
        <dbReference type="ChEBI" id="CHEBI:58702"/>
    </ligand>
</feature>
<feature type="binding site" evidence="7">
    <location>
        <position position="168"/>
    </location>
    <ligand>
        <name>phosphoenolpyruvate</name>
        <dbReference type="ChEBI" id="CHEBI:58702"/>
    </ligand>
</feature>
<dbReference type="Pfam" id="PF00275">
    <property type="entry name" value="EPSP_synthase"/>
    <property type="match status" value="1"/>
</dbReference>
<feature type="binding site" evidence="7">
    <location>
        <position position="20"/>
    </location>
    <ligand>
        <name>3-phosphoshikimate</name>
        <dbReference type="ChEBI" id="CHEBI:145989"/>
    </ligand>
</feature>
<evidence type="ECO:0000259" key="8">
    <source>
        <dbReference type="Pfam" id="PF00275"/>
    </source>
</evidence>